<dbReference type="Proteomes" id="UP000317894">
    <property type="component" value="Unassembled WGS sequence"/>
</dbReference>
<gene>
    <name evidence="1" type="ORF">FMM06_10575</name>
</gene>
<dbReference type="Gene3D" id="1.10.357.10">
    <property type="entry name" value="Tetracycline Repressor, domain 2"/>
    <property type="match status" value="1"/>
</dbReference>
<sequence length="185" mass="19777">MATHDQILDGWLTAIARDGWMAARIDGVAELCGATTAEVAAAYPDRWTALRGFQARLDTAALADAASDRDASVRDRLFAILMARFDAGEDHKAAVRILADAARRDPGLAAFMLATLPVSVARIADAAGVETGGWLGPLRVKALTLLVLHVSRTWLDDTDPDLAATMKALDTALERAERWANQSPA</sequence>
<name>A0A552U7G9_9SPHN</name>
<evidence type="ECO:0008006" key="3">
    <source>
        <dbReference type="Google" id="ProtNLM"/>
    </source>
</evidence>
<dbReference type="AlphaFoldDB" id="A0A552U7G9"/>
<keyword evidence="2" id="KW-1185">Reference proteome</keyword>
<reference evidence="1 2" key="1">
    <citation type="submission" date="2019-07" db="EMBL/GenBank/DDBJ databases">
        <title>Novel species isolated from glacier.</title>
        <authorList>
            <person name="Liu Q."/>
            <person name="Xin Y.-H."/>
        </authorList>
    </citation>
    <scope>NUCLEOTIDE SEQUENCE [LARGE SCALE GENOMIC DNA]</scope>
    <source>
        <strain evidence="1 2">LB1R16</strain>
    </source>
</reference>
<dbReference type="RefSeq" id="WP_144237367.1">
    <property type="nucleotide sequence ID" value="NZ_VJWA01000002.1"/>
</dbReference>
<accession>A0A552U7G9</accession>
<evidence type="ECO:0000313" key="2">
    <source>
        <dbReference type="Proteomes" id="UP000317894"/>
    </source>
</evidence>
<evidence type="ECO:0000313" key="1">
    <source>
        <dbReference type="EMBL" id="TRW14161.1"/>
    </source>
</evidence>
<comment type="caution">
    <text evidence="1">The sequence shown here is derived from an EMBL/GenBank/DDBJ whole genome shotgun (WGS) entry which is preliminary data.</text>
</comment>
<dbReference type="EMBL" id="VJWA01000002">
    <property type="protein sequence ID" value="TRW14161.1"/>
    <property type="molecule type" value="Genomic_DNA"/>
</dbReference>
<proteinExistence type="predicted"/>
<protein>
    <recommendedName>
        <fullName evidence="3">TetR family transcriptional regulator</fullName>
    </recommendedName>
</protein>
<organism evidence="1 2">
    <name type="scientific">Glacieibacterium frigidum</name>
    <dbReference type="NCBI Taxonomy" id="2593303"/>
    <lineage>
        <taxon>Bacteria</taxon>
        <taxon>Pseudomonadati</taxon>
        <taxon>Pseudomonadota</taxon>
        <taxon>Alphaproteobacteria</taxon>
        <taxon>Sphingomonadales</taxon>
        <taxon>Sphingosinicellaceae</taxon>
        <taxon>Glacieibacterium</taxon>
    </lineage>
</organism>
<dbReference type="OrthoDB" id="7828598at2"/>